<organism evidence="6 7">
    <name type="scientific">Ceratopteris richardii</name>
    <name type="common">Triangle waterfern</name>
    <dbReference type="NCBI Taxonomy" id="49495"/>
    <lineage>
        <taxon>Eukaryota</taxon>
        <taxon>Viridiplantae</taxon>
        <taxon>Streptophyta</taxon>
        <taxon>Embryophyta</taxon>
        <taxon>Tracheophyta</taxon>
        <taxon>Polypodiopsida</taxon>
        <taxon>Polypodiidae</taxon>
        <taxon>Polypodiales</taxon>
        <taxon>Pteridineae</taxon>
        <taxon>Pteridaceae</taxon>
        <taxon>Parkerioideae</taxon>
        <taxon>Ceratopteris</taxon>
    </lineage>
</organism>
<evidence type="ECO:0000256" key="3">
    <source>
        <dbReference type="PROSITE-ProRule" id="PRU00649"/>
    </source>
</evidence>
<protein>
    <recommendedName>
        <fullName evidence="5">TFIIS N-terminal domain-containing protein</fullName>
    </recommendedName>
</protein>
<reference evidence="6" key="1">
    <citation type="submission" date="2021-08" db="EMBL/GenBank/DDBJ databases">
        <title>WGS assembly of Ceratopteris richardii.</title>
        <authorList>
            <person name="Marchant D.B."/>
            <person name="Chen G."/>
            <person name="Jenkins J."/>
            <person name="Shu S."/>
            <person name="Leebens-Mack J."/>
            <person name="Grimwood J."/>
            <person name="Schmutz J."/>
            <person name="Soltis P."/>
            <person name="Soltis D."/>
            <person name="Chen Z.-H."/>
        </authorList>
    </citation>
    <scope>NUCLEOTIDE SEQUENCE</scope>
    <source>
        <strain evidence="6">Whitten #5841</strain>
        <tissue evidence="6">Leaf</tissue>
    </source>
</reference>
<dbReference type="SMART" id="SM00509">
    <property type="entry name" value="TFS2N"/>
    <property type="match status" value="1"/>
</dbReference>
<dbReference type="InterPro" id="IPR035441">
    <property type="entry name" value="TFIIS/LEDGF_dom_sf"/>
</dbReference>
<dbReference type="SUPFAM" id="SSF47676">
    <property type="entry name" value="Conserved domain common to transcription factors TFIIS, elongin A, CRSP70"/>
    <property type="match status" value="1"/>
</dbReference>
<proteinExistence type="predicted"/>
<dbReference type="OrthoDB" id="550309at2759"/>
<dbReference type="EMBL" id="CM035436">
    <property type="protein sequence ID" value="KAH7289052.1"/>
    <property type="molecule type" value="Genomic_DNA"/>
</dbReference>
<gene>
    <name evidence="6" type="ORF">KP509_31G055300</name>
</gene>
<dbReference type="EMBL" id="CM035436">
    <property type="protein sequence ID" value="KAH7289051.1"/>
    <property type="molecule type" value="Genomic_DNA"/>
</dbReference>
<comment type="caution">
    <text evidence="6">The sequence shown here is derived from an EMBL/GenBank/DDBJ whole genome shotgun (WGS) entry which is preliminary data.</text>
</comment>
<evidence type="ECO:0000256" key="4">
    <source>
        <dbReference type="SAM" id="MobiDB-lite"/>
    </source>
</evidence>
<dbReference type="GO" id="GO:0005634">
    <property type="term" value="C:nucleus"/>
    <property type="evidence" value="ECO:0007669"/>
    <property type="project" value="UniProtKB-SubCell"/>
</dbReference>
<dbReference type="AlphaFoldDB" id="A0A8T2R010"/>
<dbReference type="CDD" id="cd00183">
    <property type="entry name" value="TFIIS_I"/>
    <property type="match status" value="1"/>
</dbReference>
<comment type="subcellular location">
    <subcellularLocation>
        <location evidence="1 3">Nucleus</location>
    </subcellularLocation>
</comment>
<feature type="region of interest" description="Disordered" evidence="4">
    <location>
        <begin position="394"/>
        <end position="419"/>
    </location>
</feature>
<evidence type="ECO:0000256" key="2">
    <source>
        <dbReference type="ARBA" id="ARBA00023242"/>
    </source>
</evidence>
<keyword evidence="2 3" id="KW-0539">Nucleus</keyword>
<dbReference type="PANTHER" id="PTHR46554:SF2">
    <property type="entry name" value="TFIIS N-TERMINAL DOMAIN-CONTAINING PROTEIN"/>
    <property type="match status" value="1"/>
</dbReference>
<dbReference type="PANTHER" id="PTHR46554">
    <property type="entry name" value="MEDIATOR OF RNA POLYMERASE II TRANSCRIPTION SUBUNIT 26A-RELATED"/>
    <property type="match status" value="1"/>
</dbReference>
<dbReference type="InterPro" id="IPR003617">
    <property type="entry name" value="TFIIS/CRSP70_N_sub"/>
</dbReference>
<evidence type="ECO:0000313" key="6">
    <source>
        <dbReference type="EMBL" id="KAH7289051.1"/>
    </source>
</evidence>
<keyword evidence="7" id="KW-1185">Reference proteome</keyword>
<sequence length="440" mass="49334">MDAEMERWRSFFAQAEGDLWAIIDQAILIAAADFPAEFKHKRCEIAEVLFARRRIPSPPSRSIEATRLSGSVITNATADGEKRTSQTWMEEVNGSMHPNTAQIELKRTDTHSHEIVSKTSANGVHIMHEDKSVELHRCLQNGDDSRESSKDSGVLDSVSMIKDVITDPANQNENDLLRSLRVLEHLDINVGILKATDIGREVNKFRKHSSVHVRNLVKQLVRTWKGIVDEWARNTEDDGSLNESRGQDVKGKEAQMQASMQLTKTLNTTNTDSRMRAHTYSEHVIEEMGSSRVESDDLYKAGFADQKADCFGQQVQFSKSMPIKGRTGNVGPGRHADGIHGVFKNEQYQESIDKHRVCHQGDGSQKSGHGKFTSLKIIPPTDQGMLEDLRRLPSEGQPIEPAKKQQRVLPLSNNSDPAKRACLGARLPAYTKPQHYTQKR</sequence>
<accession>A0A8T2R010</accession>
<dbReference type="Pfam" id="PF08711">
    <property type="entry name" value="Med26"/>
    <property type="match status" value="1"/>
</dbReference>
<evidence type="ECO:0000313" key="7">
    <source>
        <dbReference type="Proteomes" id="UP000825935"/>
    </source>
</evidence>
<dbReference type="Gene3D" id="1.20.930.10">
    <property type="entry name" value="Conserved domain common to transcription factors TFIIS, elongin A, CRSP70"/>
    <property type="match status" value="1"/>
</dbReference>
<feature type="domain" description="TFIIS N-terminal" evidence="5">
    <location>
        <begin position="156"/>
        <end position="231"/>
    </location>
</feature>
<dbReference type="Proteomes" id="UP000825935">
    <property type="component" value="Chromosome 31"/>
</dbReference>
<name>A0A8T2R010_CERRI</name>
<evidence type="ECO:0000259" key="5">
    <source>
        <dbReference type="PROSITE" id="PS51319"/>
    </source>
</evidence>
<evidence type="ECO:0000256" key="1">
    <source>
        <dbReference type="ARBA" id="ARBA00004123"/>
    </source>
</evidence>
<dbReference type="InterPro" id="IPR017923">
    <property type="entry name" value="TFIIS_N"/>
</dbReference>
<dbReference type="PROSITE" id="PS51319">
    <property type="entry name" value="TFIIS_N"/>
    <property type="match status" value="1"/>
</dbReference>